<dbReference type="EMBL" id="CAICTM010001450">
    <property type="protein sequence ID" value="CAB9523761.1"/>
    <property type="molecule type" value="Genomic_DNA"/>
</dbReference>
<proteinExistence type="predicted"/>
<evidence type="ECO:0000313" key="3">
    <source>
        <dbReference type="Proteomes" id="UP001153069"/>
    </source>
</evidence>
<name>A0A9N8EM59_9STRA</name>
<evidence type="ECO:0000313" key="2">
    <source>
        <dbReference type="EMBL" id="CAB9523761.1"/>
    </source>
</evidence>
<dbReference type="Proteomes" id="UP001153069">
    <property type="component" value="Unassembled WGS sequence"/>
</dbReference>
<keyword evidence="3" id="KW-1185">Reference proteome</keyword>
<organism evidence="2 3">
    <name type="scientific">Seminavis robusta</name>
    <dbReference type="NCBI Taxonomy" id="568900"/>
    <lineage>
        <taxon>Eukaryota</taxon>
        <taxon>Sar</taxon>
        <taxon>Stramenopiles</taxon>
        <taxon>Ochrophyta</taxon>
        <taxon>Bacillariophyta</taxon>
        <taxon>Bacillariophyceae</taxon>
        <taxon>Bacillariophycidae</taxon>
        <taxon>Naviculales</taxon>
        <taxon>Naviculaceae</taxon>
        <taxon>Seminavis</taxon>
    </lineage>
</organism>
<comment type="caution">
    <text evidence="2">The sequence shown here is derived from an EMBL/GenBank/DDBJ whole genome shotgun (WGS) entry which is preliminary data.</text>
</comment>
<gene>
    <name evidence="2" type="ORF">SEMRO_1452_G273960.1</name>
</gene>
<sequence length="164" mass="18511">MISTIRRDLMKLPPIVMQRKDSYGSLETVKDCNVPCKVSMDTCAIADNDNAKGEVCLPDISDWTVEGTDFHFRYSWLDPRLNPQEVAISRKAYRENYFYVTRSFQSEIPLSAFDWDRYGEMKNARADLSFTPPGPAAWPFIRQPVSGPSNTAGGRARPGGLRTP</sequence>
<protein>
    <submittedName>
        <fullName evidence="2">Uncharacterized protein</fullName>
    </submittedName>
</protein>
<accession>A0A9N8EM59</accession>
<evidence type="ECO:0000256" key="1">
    <source>
        <dbReference type="SAM" id="MobiDB-lite"/>
    </source>
</evidence>
<reference evidence="2" key="1">
    <citation type="submission" date="2020-06" db="EMBL/GenBank/DDBJ databases">
        <authorList>
            <consortium name="Plant Systems Biology data submission"/>
        </authorList>
    </citation>
    <scope>NUCLEOTIDE SEQUENCE</scope>
    <source>
        <strain evidence="2">D6</strain>
    </source>
</reference>
<dbReference type="AlphaFoldDB" id="A0A9N8EM59"/>
<feature type="region of interest" description="Disordered" evidence="1">
    <location>
        <begin position="141"/>
        <end position="164"/>
    </location>
</feature>